<feature type="transmembrane region" description="Helical" evidence="1">
    <location>
        <begin position="91"/>
        <end position="116"/>
    </location>
</feature>
<sequence>MAETLRTVVAAIGNVASVSVSLCHQRLPSKGINKEQKHRRIFMHSLHHSTDELSPFHLVKVAMIAVPVGILFCIIAIVSSFSFHDHRHRKLLVGSIPLGISIAMYSSPLVAMVSHLSLPPHRNFSL</sequence>
<keyword evidence="1" id="KW-1133">Transmembrane helix</keyword>
<dbReference type="Proteomes" id="UP001189624">
    <property type="component" value="Chromosome 8"/>
</dbReference>
<dbReference type="EMBL" id="OY731405">
    <property type="protein sequence ID" value="CAJ1972348.1"/>
    <property type="molecule type" value="Genomic_DNA"/>
</dbReference>
<dbReference type="Gramene" id="rna-AYBTSS11_LOCUS24397">
    <property type="protein sequence ID" value="CAJ1972348.1"/>
    <property type="gene ID" value="gene-AYBTSS11_LOCUS24397"/>
</dbReference>
<name>A0AA86T121_9FABA</name>
<keyword evidence="3" id="KW-1185">Reference proteome</keyword>
<keyword evidence="1" id="KW-0472">Membrane</keyword>
<evidence type="ECO:0000313" key="2">
    <source>
        <dbReference type="EMBL" id="CAJ1972348.1"/>
    </source>
</evidence>
<accession>A0AA86T121</accession>
<evidence type="ECO:0000256" key="1">
    <source>
        <dbReference type="SAM" id="Phobius"/>
    </source>
</evidence>
<dbReference type="AlphaFoldDB" id="A0AA86T121"/>
<feature type="transmembrane region" description="Helical" evidence="1">
    <location>
        <begin position="58"/>
        <end position="79"/>
    </location>
</feature>
<keyword evidence="1" id="KW-0812">Transmembrane</keyword>
<proteinExistence type="predicted"/>
<gene>
    <name evidence="2" type="ORF">AYBTSS11_LOCUS24397</name>
</gene>
<evidence type="ECO:0000313" key="3">
    <source>
        <dbReference type="Proteomes" id="UP001189624"/>
    </source>
</evidence>
<organism evidence="2 3">
    <name type="scientific">Sphenostylis stenocarpa</name>
    <dbReference type="NCBI Taxonomy" id="92480"/>
    <lineage>
        <taxon>Eukaryota</taxon>
        <taxon>Viridiplantae</taxon>
        <taxon>Streptophyta</taxon>
        <taxon>Embryophyta</taxon>
        <taxon>Tracheophyta</taxon>
        <taxon>Spermatophyta</taxon>
        <taxon>Magnoliopsida</taxon>
        <taxon>eudicotyledons</taxon>
        <taxon>Gunneridae</taxon>
        <taxon>Pentapetalae</taxon>
        <taxon>rosids</taxon>
        <taxon>fabids</taxon>
        <taxon>Fabales</taxon>
        <taxon>Fabaceae</taxon>
        <taxon>Papilionoideae</taxon>
        <taxon>50 kb inversion clade</taxon>
        <taxon>NPAAA clade</taxon>
        <taxon>indigoferoid/millettioid clade</taxon>
        <taxon>Phaseoleae</taxon>
        <taxon>Sphenostylis</taxon>
    </lineage>
</organism>
<reference evidence="2" key="1">
    <citation type="submission" date="2023-10" db="EMBL/GenBank/DDBJ databases">
        <authorList>
            <person name="Domelevo Entfellner J.-B."/>
        </authorList>
    </citation>
    <scope>NUCLEOTIDE SEQUENCE</scope>
</reference>
<protein>
    <submittedName>
        <fullName evidence="2">Uncharacterized protein</fullName>
    </submittedName>
</protein>